<dbReference type="InterPro" id="IPR050271">
    <property type="entry name" value="UDP-glycosyltransferase"/>
</dbReference>
<keyword evidence="1" id="KW-0328">Glycosyltransferase</keyword>
<proteinExistence type="predicted"/>
<keyword evidence="3" id="KW-0812">Transmembrane</keyword>
<dbReference type="GO" id="GO:0008194">
    <property type="term" value="F:UDP-glycosyltransferase activity"/>
    <property type="evidence" value="ECO:0007669"/>
    <property type="project" value="InterPro"/>
</dbReference>
<keyword evidence="2" id="KW-0808">Transferase</keyword>
<evidence type="ECO:0000256" key="3">
    <source>
        <dbReference type="SAM" id="Phobius"/>
    </source>
</evidence>
<dbReference type="Proteomes" id="UP000294530">
    <property type="component" value="Unassembled WGS sequence"/>
</dbReference>
<protein>
    <submittedName>
        <fullName evidence="4">Uncharacterized protein</fullName>
    </submittedName>
</protein>
<dbReference type="InterPro" id="IPR002213">
    <property type="entry name" value="UDP_glucos_trans"/>
</dbReference>
<organism evidence="4 5">
    <name type="scientific">Bremia lactucae</name>
    <name type="common">Lettuce downy mildew</name>
    <dbReference type="NCBI Taxonomy" id="4779"/>
    <lineage>
        <taxon>Eukaryota</taxon>
        <taxon>Sar</taxon>
        <taxon>Stramenopiles</taxon>
        <taxon>Oomycota</taxon>
        <taxon>Peronosporomycetes</taxon>
        <taxon>Peronosporales</taxon>
        <taxon>Peronosporaceae</taxon>
        <taxon>Bremia</taxon>
    </lineage>
</organism>
<keyword evidence="5" id="KW-1185">Reference proteome</keyword>
<name>A0A976IJJ4_BRELC</name>
<keyword evidence="3" id="KW-1133">Transmembrane helix</keyword>
<dbReference type="OrthoDB" id="5835829at2759"/>
<dbReference type="PANTHER" id="PTHR48043:SF145">
    <property type="entry name" value="FI06409P-RELATED"/>
    <property type="match status" value="1"/>
</dbReference>
<evidence type="ECO:0000256" key="2">
    <source>
        <dbReference type="ARBA" id="ARBA00022679"/>
    </source>
</evidence>
<comment type="caution">
    <text evidence="4">The sequence shown here is derived from an EMBL/GenBank/DDBJ whole genome shotgun (WGS) entry which is preliminary data.</text>
</comment>
<evidence type="ECO:0000313" key="4">
    <source>
        <dbReference type="EMBL" id="TDH72937.1"/>
    </source>
</evidence>
<evidence type="ECO:0000313" key="5">
    <source>
        <dbReference type="Proteomes" id="UP000294530"/>
    </source>
</evidence>
<dbReference type="CDD" id="cd03784">
    <property type="entry name" value="GT1_Gtf-like"/>
    <property type="match status" value="1"/>
</dbReference>
<dbReference type="AlphaFoldDB" id="A0A976IJJ4"/>
<dbReference type="Gene3D" id="3.40.50.2000">
    <property type="entry name" value="Glycogen Phosphorylase B"/>
    <property type="match status" value="2"/>
</dbReference>
<evidence type="ECO:0000256" key="1">
    <source>
        <dbReference type="ARBA" id="ARBA00022676"/>
    </source>
</evidence>
<reference evidence="4 5" key="1">
    <citation type="journal article" date="2021" name="Genome Biol.">
        <title>AFLAP: assembly-free linkage analysis pipeline using k-mers from genome sequencing data.</title>
        <authorList>
            <person name="Fletcher K."/>
            <person name="Zhang L."/>
            <person name="Gil J."/>
            <person name="Han R."/>
            <person name="Cavanaugh K."/>
            <person name="Michelmore R."/>
        </authorList>
    </citation>
    <scope>NUCLEOTIDE SEQUENCE [LARGE SCALE GENOMIC DNA]</scope>
    <source>
        <strain evidence="4 5">SF5</strain>
    </source>
</reference>
<dbReference type="SUPFAM" id="SSF53756">
    <property type="entry name" value="UDP-Glycosyltransferase/glycogen phosphorylase"/>
    <property type="match status" value="1"/>
</dbReference>
<dbReference type="RefSeq" id="XP_067822436.1">
    <property type="nucleotide sequence ID" value="XM_067966145.1"/>
</dbReference>
<keyword evidence="3" id="KW-0472">Membrane</keyword>
<gene>
    <name evidence="4" type="ORF">CCR75_008090</name>
</gene>
<accession>A0A976IJJ4</accession>
<dbReference type="EMBL" id="SHOA02000001">
    <property type="protein sequence ID" value="TDH72937.1"/>
    <property type="molecule type" value="Genomic_DNA"/>
</dbReference>
<dbReference type="KEGG" id="blac:94351816"/>
<dbReference type="GeneID" id="94351816"/>
<dbReference type="Pfam" id="PF00201">
    <property type="entry name" value="UDPGT"/>
    <property type="match status" value="1"/>
</dbReference>
<feature type="transmembrane region" description="Helical" evidence="3">
    <location>
        <begin position="559"/>
        <end position="582"/>
    </location>
</feature>
<sequence length="623" mass="68441">MSRLVHLQMSRRWYLLLVFLFILISATYANSFIDIFSNFIENFRAEDPNPTPEEAPFASIPLVSHDESSCAAPPIPSSPPSPVILENRHILFVTIAMKSHAQPLLRVASAMKEQGYRVSFATHDSGREWVEAYKLPFISAGSFPISSDNLREKLQAISRDTSRLNGLVTMFKDIYVEAASPMYDALLLKLKNTEFVPDLLVLDIATIGAQFLAQKLQIPYVLNSPSLLFDLGSVPNYVPAYGTGFRQDMSLWDRCVNLLYPTLLSMALTSPFMVLNQIRDDVGLPLFRSQNDLFNGARIILNTAFGLEYPQPLSPFVDAVGPLLPLPTGNAKNLEHQLLPAELLSWLDASVLSTPSSGGIIYVNFGTMVYIDAWQAQALVDGLVAEAKASSLKVLWILPADQHDVLPRRLPSLILLKTPDSSLLNLEILGHPAVTVVLSHCGMTSAQEALVMKKPLICIPFLGDQLDVAARVVDSRAGLMLDKNSLSGLFIHAALTELRTNASYRNAARKVGVLLIRGGGTARAIDVIDAALQVGFDHLVTPEMTMPWHRAALLDVGALYIALICLLVVFLRVTSLLLYHLVFISLHHYKENTSLCPASLIEAQNEICEDEGEGSSDSSQSVI</sequence>
<dbReference type="PANTHER" id="PTHR48043">
    <property type="entry name" value="EG:EG0003.4 PROTEIN-RELATED"/>
    <property type="match status" value="1"/>
</dbReference>